<feature type="region of interest" description="Disordered" evidence="1">
    <location>
        <begin position="211"/>
        <end position="272"/>
    </location>
</feature>
<protein>
    <submittedName>
        <fullName evidence="2">Uncharacterized protein</fullName>
    </submittedName>
</protein>
<evidence type="ECO:0000313" key="3">
    <source>
        <dbReference type="Proteomes" id="UP001140094"/>
    </source>
</evidence>
<dbReference type="EMBL" id="JANBUO010002096">
    <property type="protein sequence ID" value="KAJ2795747.1"/>
    <property type="molecule type" value="Genomic_DNA"/>
</dbReference>
<reference evidence="2" key="1">
    <citation type="submission" date="2022-07" db="EMBL/GenBank/DDBJ databases">
        <title>Phylogenomic reconstructions and comparative analyses of Kickxellomycotina fungi.</title>
        <authorList>
            <person name="Reynolds N.K."/>
            <person name="Stajich J.E."/>
            <person name="Barry K."/>
            <person name="Grigoriev I.V."/>
            <person name="Crous P."/>
            <person name="Smith M.E."/>
        </authorList>
    </citation>
    <scope>NUCLEOTIDE SEQUENCE</scope>
    <source>
        <strain evidence="2">NRRL 1565</strain>
    </source>
</reference>
<evidence type="ECO:0000256" key="1">
    <source>
        <dbReference type="SAM" id="MobiDB-lite"/>
    </source>
</evidence>
<organism evidence="2 3">
    <name type="scientific">Coemansia guatemalensis</name>
    <dbReference type="NCBI Taxonomy" id="2761395"/>
    <lineage>
        <taxon>Eukaryota</taxon>
        <taxon>Fungi</taxon>
        <taxon>Fungi incertae sedis</taxon>
        <taxon>Zoopagomycota</taxon>
        <taxon>Kickxellomycotina</taxon>
        <taxon>Kickxellomycetes</taxon>
        <taxon>Kickxellales</taxon>
        <taxon>Kickxellaceae</taxon>
        <taxon>Coemansia</taxon>
    </lineage>
</organism>
<dbReference type="Proteomes" id="UP001140094">
    <property type="component" value="Unassembled WGS sequence"/>
</dbReference>
<accession>A0A9W8HPR1</accession>
<dbReference type="AlphaFoldDB" id="A0A9W8HPR1"/>
<sequence>MGQCAVAVGQHDIGILAFQRALGAINANEGSGTGDKSCQTGNRWRPLQWWSARAAVQTALLRGDVDVASDVIASASKQSRQQAQVLQQVVDGAVVNVSQPRVLCTKGVLRREDSNTRCIAGPCNAVVVRAIDGRVPLAAMGEAIMTFYQQTAMEDMATGGRRLLEQVAFAIDADGCKATVANATSVEAVDIGSRLESGMIGSSFAKDNGASQALAEASGQGSGDTGDNEERGRHKRQSSSSGDDMPAKRRSTRFIERTGSNSATGVHGAGGSGMGVGVAGRATASVRNGVRQGRGMTLEATDSDAFRQGYEATSSWFEAIGVMSGDEFADAFEKSSSVMDACSRQCTASRGRRPQLHGARENDSSAASDWCLHAGGVDSISGDGDRVAAVLRMIEEMDSKYGALSRAHVCRQYQTREVNSEGTEISQEPTLSVGQCQEVLRENGNVFEVLARFVDRAAAAFVARPMAFLELGRLKRASQQAVWIVHEMLVAQAAARLRGGRQTAGWQQAVDSGTLVLALLADAAAGGGDQRVGSGHMRSEWVAAVGGAVGGQRPGDCDPAVARYMVVESWTDYEIAAARNDTTQAAESLTRCLTWLQGFDGDAEMITAARCAHSGAAVTEDVARQRQAQVAQLMQLREAAQVARSDAGRATALLGPLTQTSPDSTACALGFAQQVAATRLLAALQQQLGKTAAAGAAALHELRLYAARLLACGSGVQVPAHLAVRRCVECLRVVYSADTCLDGVDKEARRVAAQLAALTLAAAQR</sequence>
<dbReference type="OrthoDB" id="77564at2759"/>
<keyword evidence="3" id="KW-1185">Reference proteome</keyword>
<comment type="caution">
    <text evidence="2">The sequence shown here is derived from an EMBL/GenBank/DDBJ whole genome shotgun (WGS) entry which is preliminary data.</text>
</comment>
<evidence type="ECO:0000313" key="2">
    <source>
        <dbReference type="EMBL" id="KAJ2795747.1"/>
    </source>
</evidence>
<gene>
    <name evidence="2" type="ORF">H4R20_005774</name>
</gene>
<feature type="non-terminal residue" evidence="2">
    <location>
        <position position="765"/>
    </location>
</feature>
<name>A0A9W8HPR1_9FUNG</name>
<proteinExistence type="predicted"/>